<dbReference type="SUPFAM" id="SSF53756">
    <property type="entry name" value="UDP-Glycosyltransferase/glycogen phosphorylase"/>
    <property type="match status" value="1"/>
</dbReference>
<proteinExistence type="predicted"/>
<dbReference type="GO" id="GO:0009103">
    <property type="term" value="P:lipopolysaccharide biosynthetic process"/>
    <property type="evidence" value="ECO:0007669"/>
    <property type="project" value="TreeGrafter"/>
</dbReference>
<gene>
    <name evidence="4" type="ORF">COU96_02790</name>
</gene>
<feature type="domain" description="Glycosyltransferase subfamily 4-like N-terminal" evidence="3">
    <location>
        <begin position="9"/>
        <end position="102"/>
    </location>
</feature>
<dbReference type="InterPro" id="IPR028098">
    <property type="entry name" value="Glyco_trans_4-like_N"/>
</dbReference>
<evidence type="ECO:0000256" key="1">
    <source>
        <dbReference type="ARBA" id="ARBA00022679"/>
    </source>
</evidence>
<protein>
    <recommendedName>
        <fullName evidence="6">Glycosyltransferase subfamily 4-like N-terminal domain-containing protein</fullName>
    </recommendedName>
</protein>
<dbReference type="Proteomes" id="UP000229500">
    <property type="component" value="Unassembled WGS sequence"/>
</dbReference>
<reference evidence="5" key="1">
    <citation type="submission" date="2017-09" db="EMBL/GenBank/DDBJ databases">
        <title>Depth-based differentiation of microbial function through sediment-hosted aquifers and enrichment of novel symbionts in the deep terrestrial subsurface.</title>
        <authorList>
            <person name="Probst A.J."/>
            <person name="Ladd B."/>
            <person name="Jarett J.K."/>
            <person name="Geller-Mcgrath D.E."/>
            <person name="Sieber C.M.K."/>
            <person name="Emerson J.B."/>
            <person name="Anantharaman K."/>
            <person name="Thomas B.C."/>
            <person name="Malmstrom R."/>
            <person name="Stieglmeier M."/>
            <person name="Klingl A."/>
            <person name="Woyke T."/>
            <person name="Ryan C.M."/>
            <person name="Banfield J.F."/>
        </authorList>
    </citation>
    <scope>NUCLEOTIDE SEQUENCE [LARGE SCALE GENOMIC DNA]</scope>
</reference>
<feature type="non-terminal residue" evidence="4">
    <location>
        <position position="1"/>
    </location>
</feature>
<dbReference type="GO" id="GO:0016757">
    <property type="term" value="F:glycosyltransferase activity"/>
    <property type="evidence" value="ECO:0007669"/>
    <property type="project" value="InterPro"/>
</dbReference>
<feature type="non-terminal residue" evidence="4">
    <location>
        <position position="203"/>
    </location>
</feature>
<name>A0A2M8L4X5_9BACT</name>
<dbReference type="PANTHER" id="PTHR46401">
    <property type="entry name" value="GLYCOSYLTRANSFERASE WBBK-RELATED"/>
    <property type="match status" value="1"/>
</dbReference>
<dbReference type="PANTHER" id="PTHR46401:SF2">
    <property type="entry name" value="GLYCOSYLTRANSFERASE WBBK-RELATED"/>
    <property type="match status" value="1"/>
</dbReference>
<accession>A0A2M8L4X5</accession>
<keyword evidence="1" id="KW-0808">Transferase</keyword>
<dbReference type="Gene3D" id="3.40.50.2000">
    <property type="entry name" value="Glycogen Phosphorylase B"/>
    <property type="match status" value="2"/>
</dbReference>
<dbReference type="AlphaFoldDB" id="A0A2M8L4X5"/>
<dbReference type="EMBL" id="PFEL01000100">
    <property type="protein sequence ID" value="PJE68881.1"/>
    <property type="molecule type" value="Genomic_DNA"/>
</dbReference>
<sequence length="203" mass="23414">VFIDQQLTINNQQFDIVHYPYFDLFWLTLPIKKPKPTVVTIHDVIPLVFPQHFPLGIKGKIKFKIQKFSLKGVKAVITDSKNSKKDIANWLAYPKEKIYVIPLAPGKEFRPITNRQSLVATKQKYQLPDTFVLYVGDVNYNKNIPGLIKAFDKLKTPFKNLKLVLVGKAFEEQSLKETEEILQLIKALNLNNQIKILGWVPNK</sequence>
<evidence type="ECO:0000313" key="4">
    <source>
        <dbReference type="EMBL" id="PJE68881.1"/>
    </source>
</evidence>
<dbReference type="Pfam" id="PF13439">
    <property type="entry name" value="Glyco_transf_4"/>
    <property type="match status" value="1"/>
</dbReference>
<dbReference type="Pfam" id="PF00534">
    <property type="entry name" value="Glycos_transf_1"/>
    <property type="match status" value="1"/>
</dbReference>
<evidence type="ECO:0000259" key="2">
    <source>
        <dbReference type="Pfam" id="PF00534"/>
    </source>
</evidence>
<comment type="caution">
    <text evidence="4">The sequence shown here is derived from an EMBL/GenBank/DDBJ whole genome shotgun (WGS) entry which is preliminary data.</text>
</comment>
<organism evidence="4 5">
    <name type="scientific">Candidatus Shapirobacteria bacterium CG10_big_fil_rev_8_21_14_0_10_38_14</name>
    <dbReference type="NCBI Taxonomy" id="1974483"/>
    <lineage>
        <taxon>Bacteria</taxon>
        <taxon>Candidatus Shapironibacteriota</taxon>
    </lineage>
</organism>
<dbReference type="InterPro" id="IPR001296">
    <property type="entry name" value="Glyco_trans_1"/>
</dbReference>
<evidence type="ECO:0008006" key="6">
    <source>
        <dbReference type="Google" id="ProtNLM"/>
    </source>
</evidence>
<evidence type="ECO:0000313" key="5">
    <source>
        <dbReference type="Proteomes" id="UP000229500"/>
    </source>
</evidence>
<evidence type="ECO:0000259" key="3">
    <source>
        <dbReference type="Pfam" id="PF13439"/>
    </source>
</evidence>
<feature type="domain" description="Glycosyl transferase family 1" evidence="2">
    <location>
        <begin position="128"/>
        <end position="201"/>
    </location>
</feature>